<name>A0AAN6Q7D3_9PEZI</name>
<evidence type="ECO:0000313" key="2">
    <source>
        <dbReference type="EMBL" id="KAK4104889.1"/>
    </source>
</evidence>
<dbReference type="AlphaFoldDB" id="A0AAN6Q7D3"/>
<proteinExistence type="predicted"/>
<keyword evidence="1" id="KW-0472">Membrane</keyword>
<keyword evidence="1" id="KW-0812">Transmembrane</keyword>
<dbReference type="Proteomes" id="UP001305647">
    <property type="component" value="Unassembled WGS sequence"/>
</dbReference>
<comment type="caution">
    <text evidence="2">The sequence shown here is derived from an EMBL/GenBank/DDBJ whole genome shotgun (WGS) entry which is preliminary data.</text>
</comment>
<gene>
    <name evidence="2" type="ORF">N658DRAFT_192631</name>
</gene>
<reference evidence="2" key="1">
    <citation type="journal article" date="2023" name="Mol. Phylogenet. Evol.">
        <title>Genome-scale phylogeny and comparative genomics of the fungal order Sordariales.</title>
        <authorList>
            <person name="Hensen N."/>
            <person name="Bonometti L."/>
            <person name="Westerberg I."/>
            <person name="Brannstrom I.O."/>
            <person name="Guillou S."/>
            <person name="Cros-Aarteil S."/>
            <person name="Calhoun S."/>
            <person name="Haridas S."/>
            <person name="Kuo A."/>
            <person name="Mondo S."/>
            <person name="Pangilinan J."/>
            <person name="Riley R."/>
            <person name="LaButti K."/>
            <person name="Andreopoulos B."/>
            <person name="Lipzen A."/>
            <person name="Chen C."/>
            <person name="Yan M."/>
            <person name="Daum C."/>
            <person name="Ng V."/>
            <person name="Clum A."/>
            <person name="Steindorff A."/>
            <person name="Ohm R.A."/>
            <person name="Martin F."/>
            <person name="Silar P."/>
            <person name="Natvig D.O."/>
            <person name="Lalanne C."/>
            <person name="Gautier V."/>
            <person name="Ament-Velasquez S.L."/>
            <person name="Kruys A."/>
            <person name="Hutchinson M.I."/>
            <person name="Powell A.J."/>
            <person name="Barry K."/>
            <person name="Miller A.N."/>
            <person name="Grigoriev I.V."/>
            <person name="Debuchy R."/>
            <person name="Gladieux P."/>
            <person name="Hiltunen Thoren M."/>
            <person name="Johannesson H."/>
        </authorList>
    </citation>
    <scope>NUCLEOTIDE SEQUENCE</scope>
    <source>
        <strain evidence="2">CBS 757.83</strain>
    </source>
</reference>
<protein>
    <submittedName>
        <fullName evidence="2">Uncharacterized protein</fullName>
    </submittedName>
</protein>
<reference evidence="2" key="2">
    <citation type="submission" date="2023-05" db="EMBL/GenBank/DDBJ databases">
        <authorList>
            <consortium name="Lawrence Berkeley National Laboratory"/>
            <person name="Steindorff A."/>
            <person name="Hensen N."/>
            <person name="Bonometti L."/>
            <person name="Westerberg I."/>
            <person name="Brannstrom I.O."/>
            <person name="Guillou S."/>
            <person name="Cros-Aarteil S."/>
            <person name="Calhoun S."/>
            <person name="Haridas S."/>
            <person name="Kuo A."/>
            <person name="Mondo S."/>
            <person name="Pangilinan J."/>
            <person name="Riley R."/>
            <person name="Labutti K."/>
            <person name="Andreopoulos B."/>
            <person name="Lipzen A."/>
            <person name="Chen C."/>
            <person name="Yanf M."/>
            <person name="Daum C."/>
            <person name="Ng V."/>
            <person name="Clum A."/>
            <person name="Ohm R."/>
            <person name="Martin F."/>
            <person name="Silar P."/>
            <person name="Natvig D."/>
            <person name="Lalanne C."/>
            <person name="Gautier V."/>
            <person name="Ament-Velasquez S.L."/>
            <person name="Kruys A."/>
            <person name="Hutchinson M.I."/>
            <person name="Powell A.J."/>
            <person name="Barry K."/>
            <person name="Miller A.N."/>
            <person name="Grigoriev I.V."/>
            <person name="Debuchy R."/>
            <person name="Gladieux P."/>
            <person name="Thoren M.H."/>
            <person name="Johannesson H."/>
        </authorList>
    </citation>
    <scope>NUCLEOTIDE SEQUENCE</scope>
    <source>
        <strain evidence="2">CBS 757.83</strain>
    </source>
</reference>
<evidence type="ECO:0000313" key="3">
    <source>
        <dbReference type="Proteomes" id="UP001305647"/>
    </source>
</evidence>
<sequence length="226" mass="24912">MSRSSVLAWLSLFRPWRPPGLAFASLPRSYPTRSERSFCRRHRGFLTPVWLFLSSLVCLSPRGVLEMVYKGGASGLDGEYGFAAATTHRMDGWIVWDLSLPLGETEKGACLVVWCDDERDLDWTGLEWITRATGARWQGSSSTSSGHSTMAPNPNTVPVASSYPPLHVSASFSLPFYLPFSLHLFLLPFLSSLLSLFCLSTLLFVFSSPESPILSFPIAGPLTMNG</sequence>
<accession>A0AAN6Q7D3</accession>
<evidence type="ECO:0000256" key="1">
    <source>
        <dbReference type="SAM" id="Phobius"/>
    </source>
</evidence>
<keyword evidence="1" id="KW-1133">Transmembrane helix</keyword>
<feature type="transmembrane region" description="Helical" evidence="1">
    <location>
        <begin position="184"/>
        <end position="206"/>
    </location>
</feature>
<organism evidence="2 3">
    <name type="scientific">Parathielavia hyrcaniae</name>
    <dbReference type="NCBI Taxonomy" id="113614"/>
    <lineage>
        <taxon>Eukaryota</taxon>
        <taxon>Fungi</taxon>
        <taxon>Dikarya</taxon>
        <taxon>Ascomycota</taxon>
        <taxon>Pezizomycotina</taxon>
        <taxon>Sordariomycetes</taxon>
        <taxon>Sordariomycetidae</taxon>
        <taxon>Sordariales</taxon>
        <taxon>Chaetomiaceae</taxon>
        <taxon>Parathielavia</taxon>
    </lineage>
</organism>
<dbReference type="EMBL" id="MU863626">
    <property type="protein sequence ID" value="KAK4104889.1"/>
    <property type="molecule type" value="Genomic_DNA"/>
</dbReference>
<keyword evidence="3" id="KW-1185">Reference proteome</keyword>